<feature type="transmembrane region" description="Helical" evidence="7">
    <location>
        <begin position="291"/>
        <end position="315"/>
    </location>
</feature>
<dbReference type="InterPro" id="IPR005891">
    <property type="entry name" value="DevC"/>
</dbReference>
<evidence type="ECO:0000256" key="7">
    <source>
        <dbReference type="SAM" id="Phobius"/>
    </source>
</evidence>
<feature type="transmembrane region" description="Helical" evidence="7">
    <location>
        <begin position="346"/>
        <end position="367"/>
    </location>
</feature>
<dbReference type="OrthoDB" id="180999at2"/>
<feature type="domain" description="MacB-like periplasmic core" evidence="9">
    <location>
        <begin position="21"/>
        <end position="264"/>
    </location>
</feature>
<keyword evidence="5 7" id="KW-1133">Transmembrane helix</keyword>
<proteinExistence type="predicted"/>
<evidence type="ECO:0000313" key="10">
    <source>
        <dbReference type="EMBL" id="PSB18241.1"/>
    </source>
</evidence>
<evidence type="ECO:0000313" key="11">
    <source>
        <dbReference type="Proteomes" id="UP000238634"/>
    </source>
</evidence>
<keyword evidence="2" id="KW-0813">Transport</keyword>
<accession>A0A2T1DCS5</accession>
<evidence type="ECO:0000256" key="5">
    <source>
        <dbReference type="ARBA" id="ARBA00022989"/>
    </source>
</evidence>
<dbReference type="PIRSF" id="PIRSF031773">
    <property type="entry name" value="DevC"/>
    <property type="match status" value="1"/>
</dbReference>
<dbReference type="InterPro" id="IPR051125">
    <property type="entry name" value="ABC-4/HrtB_transporter"/>
</dbReference>
<dbReference type="PANTHER" id="PTHR43738:SF1">
    <property type="entry name" value="HEMIN TRANSPORT SYSTEM PERMEASE PROTEIN HRTB-RELATED"/>
    <property type="match status" value="1"/>
</dbReference>
<evidence type="ECO:0000256" key="3">
    <source>
        <dbReference type="ARBA" id="ARBA00022475"/>
    </source>
</evidence>
<evidence type="ECO:0000256" key="2">
    <source>
        <dbReference type="ARBA" id="ARBA00022448"/>
    </source>
</evidence>
<reference evidence="10 11" key="1">
    <citation type="submission" date="2018-02" db="EMBL/GenBank/DDBJ databases">
        <authorList>
            <person name="Cohen D.B."/>
            <person name="Kent A.D."/>
        </authorList>
    </citation>
    <scope>NUCLEOTIDE SEQUENCE [LARGE SCALE GENOMIC DNA]</scope>
    <source>
        <strain evidence="10 11">ULC007</strain>
    </source>
</reference>
<comment type="subcellular location">
    <subcellularLocation>
        <location evidence="1">Cell membrane</location>
        <topology evidence="1">Multi-pass membrane protein</topology>
    </subcellularLocation>
</comment>
<keyword evidence="4 7" id="KW-0812">Transmembrane</keyword>
<keyword evidence="3" id="KW-1003">Cell membrane</keyword>
<feature type="transmembrane region" description="Helical" evidence="7">
    <location>
        <begin position="16"/>
        <end position="37"/>
    </location>
</feature>
<dbReference type="InterPro" id="IPR025857">
    <property type="entry name" value="MacB_PCD"/>
</dbReference>
<keyword evidence="6 7" id="KW-0472">Membrane</keyword>
<comment type="caution">
    <text evidence="10">The sequence shown here is derived from an EMBL/GenBank/DDBJ whole genome shotgun (WGS) entry which is preliminary data.</text>
</comment>
<dbReference type="InterPro" id="IPR003838">
    <property type="entry name" value="ABC3_permease_C"/>
</dbReference>
<evidence type="ECO:0000259" key="9">
    <source>
        <dbReference type="Pfam" id="PF12704"/>
    </source>
</evidence>
<sequence length="416" mass="44718">MASIARKNLFEDIPRFLVAQAGIMFAVSLVTIQVGILKGFTRSTALLIDQSTADLWVASKDMVHLELTSPIAAEKVVQAQQVSGVERAEALMIRSSIWRSDSGLITPVRIFGFDPNSRLFAGWDVSQGKLNAVKQPFKVVVDRSSLKNLGQTQIGEQGKIGTLPAQIVGLSQDTQSIVSSLFIFTSLENANAYATAGLNTSVNCTRKTQGNLVCTNNFDNAPLDGKPASLTPPRSLSISDPISYVLIRAKPGQDLQQLKQRLEAALPDTRAYTQAELAEQTQVYWSERTGVGFILSLGATVGFVVGMVIVGQILYSSVADHLREFGTLKAMGASNWVIYSVILEQAMWMAVLGYIPSMAFCLGLGAWTQTAKGIMILITPATAGGVLILTVVMCVGSALFAVQKVTRVDPAIVFKA</sequence>
<reference evidence="10 11" key="2">
    <citation type="submission" date="2018-03" db="EMBL/GenBank/DDBJ databases">
        <title>The ancient ancestry and fast evolution of plastids.</title>
        <authorList>
            <person name="Moore K.R."/>
            <person name="Magnabosco C."/>
            <person name="Momper L."/>
            <person name="Gold D.A."/>
            <person name="Bosak T."/>
            <person name="Fournier G.P."/>
        </authorList>
    </citation>
    <scope>NUCLEOTIDE SEQUENCE [LARGE SCALE GENOMIC DNA]</scope>
    <source>
        <strain evidence="10 11">ULC007</strain>
    </source>
</reference>
<gene>
    <name evidence="10" type="ORF">C7B65_16200</name>
</gene>
<dbReference type="AlphaFoldDB" id="A0A2T1DCS5"/>
<dbReference type="Proteomes" id="UP000238634">
    <property type="component" value="Unassembled WGS sequence"/>
</dbReference>
<evidence type="ECO:0000256" key="1">
    <source>
        <dbReference type="ARBA" id="ARBA00004651"/>
    </source>
</evidence>
<evidence type="ECO:0000256" key="6">
    <source>
        <dbReference type="ARBA" id="ARBA00023136"/>
    </source>
</evidence>
<organism evidence="10 11">
    <name type="scientific">Phormidesmis priestleyi ULC007</name>
    <dbReference type="NCBI Taxonomy" id="1920490"/>
    <lineage>
        <taxon>Bacteria</taxon>
        <taxon>Bacillati</taxon>
        <taxon>Cyanobacteriota</taxon>
        <taxon>Cyanophyceae</taxon>
        <taxon>Leptolyngbyales</taxon>
        <taxon>Leptolyngbyaceae</taxon>
        <taxon>Phormidesmis</taxon>
    </lineage>
</organism>
<dbReference type="Pfam" id="PF12704">
    <property type="entry name" value="MacB_PCD"/>
    <property type="match status" value="1"/>
</dbReference>
<evidence type="ECO:0000256" key="4">
    <source>
        <dbReference type="ARBA" id="ARBA00022692"/>
    </source>
</evidence>
<feature type="transmembrane region" description="Helical" evidence="7">
    <location>
        <begin position="374"/>
        <end position="400"/>
    </location>
</feature>
<protein>
    <submittedName>
        <fullName evidence="10">ABC transporter permease</fullName>
    </submittedName>
</protein>
<dbReference type="PANTHER" id="PTHR43738">
    <property type="entry name" value="ABC TRANSPORTER, MEMBRANE PROTEIN"/>
    <property type="match status" value="1"/>
</dbReference>
<dbReference type="GO" id="GO:0005886">
    <property type="term" value="C:plasma membrane"/>
    <property type="evidence" value="ECO:0007669"/>
    <property type="project" value="UniProtKB-SubCell"/>
</dbReference>
<name>A0A2T1DCS5_9CYAN</name>
<dbReference type="EMBL" id="PVWG01000019">
    <property type="protein sequence ID" value="PSB18241.1"/>
    <property type="molecule type" value="Genomic_DNA"/>
</dbReference>
<evidence type="ECO:0000259" key="8">
    <source>
        <dbReference type="Pfam" id="PF02687"/>
    </source>
</evidence>
<dbReference type="Pfam" id="PF02687">
    <property type="entry name" value="FtsX"/>
    <property type="match status" value="1"/>
</dbReference>
<keyword evidence="11" id="KW-1185">Reference proteome</keyword>
<feature type="domain" description="ABC3 transporter permease C-terminal" evidence="8">
    <location>
        <begin position="299"/>
        <end position="410"/>
    </location>
</feature>
<dbReference type="STRING" id="1920490.GCA_001895925_01020"/>